<dbReference type="OrthoDB" id="6337885at2759"/>
<comment type="subcellular location">
    <subcellularLocation>
        <location evidence="1">Secreted</location>
    </subcellularLocation>
</comment>
<evidence type="ECO:0000313" key="8">
    <source>
        <dbReference type="EMBL" id="CAH0108852.1"/>
    </source>
</evidence>
<dbReference type="PANTHER" id="PTHR22923:SF62">
    <property type="entry name" value="CVP18"/>
    <property type="match status" value="1"/>
</dbReference>
<feature type="chain" id="PRO_5035304283" description="C1q domain-containing protein" evidence="6">
    <location>
        <begin position="19"/>
        <end position="472"/>
    </location>
</feature>
<proteinExistence type="predicted"/>
<evidence type="ECO:0000256" key="1">
    <source>
        <dbReference type="ARBA" id="ARBA00004613"/>
    </source>
</evidence>
<evidence type="ECO:0000313" key="9">
    <source>
        <dbReference type="Proteomes" id="UP000789390"/>
    </source>
</evidence>
<dbReference type="SUPFAM" id="SSF56496">
    <property type="entry name" value="Fibrinogen C-terminal domain-like"/>
    <property type="match status" value="1"/>
</dbReference>
<keyword evidence="9" id="KW-1185">Reference proteome</keyword>
<dbReference type="InterPro" id="IPR000885">
    <property type="entry name" value="Fib_collagen_C"/>
</dbReference>
<gene>
    <name evidence="8" type="ORF">DGAL_LOCUS12272</name>
</gene>
<comment type="caution">
    <text evidence="8">The sequence shown here is derived from an EMBL/GenBank/DDBJ whole genome shotgun (WGS) entry which is preliminary data.</text>
</comment>
<feature type="coiled-coil region" evidence="5">
    <location>
        <begin position="24"/>
        <end position="58"/>
    </location>
</feature>
<evidence type="ECO:0000256" key="4">
    <source>
        <dbReference type="ARBA" id="ARBA00023119"/>
    </source>
</evidence>
<protein>
    <recommendedName>
        <fullName evidence="7">C1q domain-containing protein</fullName>
    </recommendedName>
</protein>
<dbReference type="GO" id="GO:0005615">
    <property type="term" value="C:extracellular space"/>
    <property type="evidence" value="ECO:0007669"/>
    <property type="project" value="TreeGrafter"/>
</dbReference>
<dbReference type="AlphaFoldDB" id="A0A8J2S054"/>
<keyword evidence="4" id="KW-0176">Collagen</keyword>
<organism evidence="8 9">
    <name type="scientific">Daphnia galeata</name>
    <dbReference type="NCBI Taxonomy" id="27404"/>
    <lineage>
        <taxon>Eukaryota</taxon>
        <taxon>Metazoa</taxon>
        <taxon>Ecdysozoa</taxon>
        <taxon>Arthropoda</taxon>
        <taxon>Crustacea</taxon>
        <taxon>Branchiopoda</taxon>
        <taxon>Diplostraca</taxon>
        <taxon>Cladocera</taxon>
        <taxon>Anomopoda</taxon>
        <taxon>Daphniidae</taxon>
        <taxon>Daphnia</taxon>
    </lineage>
</organism>
<feature type="domain" description="C1q" evidence="7">
    <location>
        <begin position="335"/>
        <end position="471"/>
    </location>
</feature>
<accession>A0A8J2S054</accession>
<dbReference type="Proteomes" id="UP000789390">
    <property type="component" value="Unassembled WGS sequence"/>
</dbReference>
<evidence type="ECO:0000256" key="6">
    <source>
        <dbReference type="SAM" id="SignalP"/>
    </source>
</evidence>
<evidence type="ECO:0000256" key="5">
    <source>
        <dbReference type="SAM" id="Coils"/>
    </source>
</evidence>
<dbReference type="Pfam" id="PF01410">
    <property type="entry name" value="COLFI"/>
    <property type="match status" value="1"/>
</dbReference>
<dbReference type="Gene3D" id="2.60.120.1000">
    <property type="match status" value="1"/>
</dbReference>
<evidence type="ECO:0000256" key="3">
    <source>
        <dbReference type="ARBA" id="ARBA00022729"/>
    </source>
</evidence>
<dbReference type="EMBL" id="CAKKLH010000288">
    <property type="protein sequence ID" value="CAH0108852.1"/>
    <property type="molecule type" value="Genomic_DNA"/>
</dbReference>
<dbReference type="PANTHER" id="PTHR22923">
    <property type="entry name" value="CEREBELLIN-RELATED"/>
    <property type="match status" value="1"/>
</dbReference>
<dbReference type="InterPro" id="IPR001073">
    <property type="entry name" value="C1q_dom"/>
</dbReference>
<dbReference type="GO" id="GO:0005581">
    <property type="term" value="C:collagen trimer"/>
    <property type="evidence" value="ECO:0007669"/>
    <property type="project" value="UniProtKB-KW"/>
</dbReference>
<dbReference type="NCBIfam" id="NF040941">
    <property type="entry name" value="GGGWT_bact"/>
    <property type="match status" value="1"/>
</dbReference>
<dbReference type="Gene3D" id="2.60.120.40">
    <property type="match status" value="1"/>
</dbReference>
<dbReference type="InterPro" id="IPR050822">
    <property type="entry name" value="Cerebellin_Synaptic_Org"/>
</dbReference>
<feature type="signal peptide" evidence="6">
    <location>
        <begin position="1"/>
        <end position="18"/>
    </location>
</feature>
<dbReference type="InterPro" id="IPR008983">
    <property type="entry name" value="Tumour_necrosis_fac-like_dom"/>
</dbReference>
<dbReference type="GO" id="GO:0005201">
    <property type="term" value="F:extracellular matrix structural constituent"/>
    <property type="evidence" value="ECO:0007669"/>
    <property type="project" value="InterPro"/>
</dbReference>
<dbReference type="SMART" id="SM00110">
    <property type="entry name" value="C1Q"/>
    <property type="match status" value="1"/>
</dbReference>
<keyword evidence="5" id="KW-0175">Coiled coil</keyword>
<dbReference type="Pfam" id="PF00386">
    <property type="entry name" value="C1q"/>
    <property type="match status" value="1"/>
</dbReference>
<dbReference type="InterPro" id="IPR036056">
    <property type="entry name" value="Fibrinogen-like_C"/>
</dbReference>
<sequence>MDLLLVFIFGLITTDALTVEVDQVRQIQENFEILAAKLHQLETKFQEQESTLKIFEKQIHGDLSKNSEHPPPTGQNTLPRTCQAARLANPSLSSGLYWIDPDGTASGDGPIRVYCNMNTGSTEVLHDSESSMDPGHCASPGCYFRSINYKASSRQMAALVELSVECSQSIKYDCVSSPLERNGISYAWWNDRNGNPQYFWSGSNSRVHVCQCGIEQTCFENDVRCNCDSNAKLQLVDYGVITKKKLLPITRLNFGGTHRVNSTGMHTLGRLKCDGKLSALNKGFPTSCADLWRNGFVTNGLYSIKGNKQVEKVYCDFNKLPSEPDFQTWIGYEDVKSHPVYFYVQKNTDLLTHNTPIPFDIELLNVGNAMNVSSGIFTAPRSGRYFFTFTGTKDEAAKGTEISLRLNGGHITQTYSSYGGSYYTYSLQTTLNLQRGDKVSLVLINGALHDNSITRHSTLFFGWSLEEDIFKN</sequence>
<name>A0A8J2S054_9CRUS</name>
<dbReference type="SUPFAM" id="SSF49842">
    <property type="entry name" value="TNF-like"/>
    <property type="match status" value="1"/>
</dbReference>
<keyword evidence="3 6" id="KW-0732">Signal</keyword>
<keyword evidence="2" id="KW-0964">Secreted</keyword>
<evidence type="ECO:0000259" key="7">
    <source>
        <dbReference type="PROSITE" id="PS50871"/>
    </source>
</evidence>
<dbReference type="SMART" id="SM00038">
    <property type="entry name" value="COLFI"/>
    <property type="match status" value="1"/>
</dbReference>
<evidence type="ECO:0000256" key="2">
    <source>
        <dbReference type="ARBA" id="ARBA00022525"/>
    </source>
</evidence>
<dbReference type="PROSITE" id="PS50871">
    <property type="entry name" value="C1Q"/>
    <property type="match status" value="1"/>
</dbReference>
<reference evidence="8" key="1">
    <citation type="submission" date="2021-11" db="EMBL/GenBank/DDBJ databases">
        <authorList>
            <person name="Schell T."/>
        </authorList>
    </citation>
    <scope>NUCLEOTIDE SEQUENCE</scope>
    <source>
        <strain evidence="8">M5</strain>
    </source>
</reference>